<accession>A0A9P6QNC5</accession>
<dbReference type="OrthoDB" id="10489100at2759"/>
<comment type="caution">
    <text evidence="1">The sequence shown here is derived from an EMBL/GenBank/DDBJ whole genome shotgun (WGS) entry which is preliminary data.</text>
</comment>
<evidence type="ECO:0000313" key="2">
    <source>
        <dbReference type="Proteomes" id="UP000823405"/>
    </source>
</evidence>
<dbReference type="AlphaFoldDB" id="A0A9P6QNC5"/>
<sequence length="74" mass="8440">MNIQSTRKKESMVQGFSRSGGATFAPELIVTRIDENGDRIVLWKDVENMFVNNSPKYAIIGDLSIPFHFHRNLT</sequence>
<reference evidence="1" key="1">
    <citation type="journal article" date="2020" name="Fungal Divers.">
        <title>Resolving the Mortierellaceae phylogeny through synthesis of multi-gene phylogenetics and phylogenomics.</title>
        <authorList>
            <person name="Vandepol N."/>
            <person name="Liber J."/>
            <person name="Desiro A."/>
            <person name="Na H."/>
            <person name="Kennedy M."/>
            <person name="Barry K."/>
            <person name="Grigoriev I.V."/>
            <person name="Miller A.N."/>
            <person name="O'Donnell K."/>
            <person name="Stajich J.E."/>
            <person name="Bonito G."/>
        </authorList>
    </citation>
    <scope>NUCLEOTIDE SEQUENCE</scope>
    <source>
        <strain evidence="1">NVP60</strain>
    </source>
</reference>
<dbReference type="Proteomes" id="UP000823405">
    <property type="component" value="Unassembled WGS sequence"/>
</dbReference>
<organism evidence="1 2">
    <name type="scientific">Linnemannia gamsii</name>
    <dbReference type="NCBI Taxonomy" id="64522"/>
    <lineage>
        <taxon>Eukaryota</taxon>
        <taxon>Fungi</taxon>
        <taxon>Fungi incertae sedis</taxon>
        <taxon>Mucoromycota</taxon>
        <taxon>Mortierellomycotina</taxon>
        <taxon>Mortierellomycetes</taxon>
        <taxon>Mortierellales</taxon>
        <taxon>Mortierellaceae</taxon>
        <taxon>Linnemannia</taxon>
    </lineage>
</organism>
<name>A0A9P6QNC5_9FUNG</name>
<dbReference type="EMBL" id="JAAAIN010003162">
    <property type="protein sequence ID" value="KAG0287327.1"/>
    <property type="molecule type" value="Genomic_DNA"/>
</dbReference>
<keyword evidence="2" id="KW-1185">Reference proteome</keyword>
<evidence type="ECO:0000313" key="1">
    <source>
        <dbReference type="EMBL" id="KAG0287327.1"/>
    </source>
</evidence>
<proteinExistence type="predicted"/>
<feature type="non-terminal residue" evidence="1">
    <location>
        <position position="74"/>
    </location>
</feature>
<protein>
    <submittedName>
        <fullName evidence="1">Uncharacterized protein</fullName>
    </submittedName>
</protein>
<gene>
    <name evidence="1" type="ORF">BGZ97_007138</name>
</gene>